<comment type="caution">
    <text evidence="1">The sequence shown here is derived from an EMBL/GenBank/DDBJ whole genome shotgun (WGS) entry which is preliminary data.</text>
</comment>
<gene>
    <name evidence="1" type="ORF">BFP76_04255</name>
</gene>
<dbReference type="AlphaFoldDB" id="A0A2G5K4T3"/>
<keyword evidence="2" id="KW-1185">Reference proteome</keyword>
<reference evidence="1 2" key="1">
    <citation type="submission" date="2016-08" db="EMBL/GenBank/DDBJ databases">
        <title>Draft genome of Amylibacter sp. strain 4G11.</title>
        <authorList>
            <person name="Wong S.-K."/>
            <person name="Hamasaki K."/>
            <person name="Yoshizawa S."/>
        </authorList>
    </citation>
    <scope>NUCLEOTIDE SEQUENCE [LARGE SCALE GENOMIC DNA]</scope>
    <source>
        <strain evidence="1 2">4G11</strain>
    </source>
</reference>
<dbReference type="EMBL" id="MDGM01000012">
    <property type="protein sequence ID" value="PIB24425.1"/>
    <property type="molecule type" value="Genomic_DNA"/>
</dbReference>
<protein>
    <recommendedName>
        <fullName evidence="3">Dihydroorotate dehydrogenase</fullName>
    </recommendedName>
</protein>
<organism evidence="1 2">
    <name type="scientific">Paramylibacter kogurei</name>
    <dbReference type="NCBI Taxonomy" id="1889778"/>
    <lineage>
        <taxon>Bacteria</taxon>
        <taxon>Pseudomonadati</taxon>
        <taxon>Pseudomonadota</taxon>
        <taxon>Alphaproteobacteria</taxon>
        <taxon>Rhodobacterales</taxon>
        <taxon>Paracoccaceae</taxon>
        <taxon>Paramylibacter</taxon>
    </lineage>
</organism>
<sequence>MKPSQNEKDAFLNDFFDAEKSASPIVGDELINAILDDAKTAQLPKSAIAPTIDGPNIWEQIANAFGGWRVAAALATCVCMGVGLGYTSSISEVIGTDYAVAGEEEFELGLSGLFDVAEL</sequence>
<evidence type="ECO:0008006" key="3">
    <source>
        <dbReference type="Google" id="ProtNLM"/>
    </source>
</evidence>
<name>A0A2G5K4T3_9RHOB</name>
<evidence type="ECO:0000313" key="2">
    <source>
        <dbReference type="Proteomes" id="UP000231516"/>
    </source>
</evidence>
<accession>A0A2G5K4T3</accession>
<evidence type="ECO:0000313" key="1">
    <source>
        <dbReference type="EMBL" id="PIB24425.1"/>
    </source>
</evidence>
<proteinExistence type="predicted"/>
<dbReference type="RefSeq" id="WP_099592772.1">
    <property type="nucleotide sequence ID" value="NZ_MDGM01000012.1"/>
</dbReference>
<dbReference type="Proteomes" id="UP000231516">
    <property type="component" value="Unassembled WGS sequence"/>
</dbReference>